<evidence type="ECO:0000256" key="2">
    <source>
        <dbReference type="ARBA" id="ARBA00006826"/>
    </source>
</evidence>
<protein>
    <recommendedName>
        <fullName evidence="17">Spectrin beta chain</fullName>
    </recommendedName>
</protein>
<keyword evidence="12" id="KW-0175">Coiled coil</keyword>
<dbReference type="Pfam" id="PF00018">
    <property type="entry name" value="SH3_1"/>
    <property type="match status" value="1"/>
</dbReference>
<feature type="domain" description="SH3" evidence="13">
    <location>
        <begin position="951"/>
        <end position="1010"/>
    </location>
</feature>
<gene>
    <name evidence="15" type="ORF">MSPICULIGERA_LOCUS17497</name>
</gene>
<comment type="similarity">
    <text evidence="2">Belongs to the spectrin family.</text>
</comment>
<feature type="coiled-coil region" evidence="12">
    <location>
        <begin position="389"/>
        <end position="416"/>
    </location>
</feature>
<feature type="coiled-coil region" evidence="12">
    <location>
        <begin position="1180"/>
        <end position="1214"/>
    </location>
</feature>
<evidence type="ECO:0000256" key="7">
    <source>
        <dbReference type="ARBA" id="ARBA00022723"/>
    </source>
</evidence>
<evidence type="ECO:0000256" key="11">
    <source>
        <dbReference type="PROSITE-ProRule" id="PRU00192"/>
    </source>
</evidence>
<dbReference type="SUPFAM" id="SSF50044">
    <property type="entry name" value="SH3-domain"/>
    <property type="match status" value="1"/>
</dbReference>
<keyword evidence="9" id="KW-0106">Calcium</keyword>
<comment type="subcellular location">
    <subcellularLocation>
        <location evidence="1">Cytoplasm</location>
    </subcellularLocation>
</comment>
<keyword evidence="16" id="KW-1185">Reference proteome</keyword>
<dbReference type="Gene3D" id="1.20.5.170">
    <property type="match status" value="1"/>
</dbReference>
<dbReference type="Proteomes" id="UP001177023">
    <property type="component" value="Unassembled WGS sequence"/>
</dbReference>
<evidence type="ECO:0000256" key="8">
    <source>
        <dbReference type="ARBA" id="ARBA00022737"/>
    </source>
</evidence>
<dbReference type="GO" id="GO:0003779">
    <property type="term" value="F:actin binding"/>
    <property type="evidence" value="ECO:0007669"/>
    <property type="project" value="UniProtKB-KW"/>
</dbReference>
<keyword evidence="4" id="KW-0117">Actin capping</keyword>
<feature type="coiled-coil region" evidence="12">
    <location>
        <begin position="1655"/>
        <end position="1682"/>
    </location>
</feature>
<dbReference type="PANTHER" id="PTHR11915">
    <property type="entry name" value="SPECTRIN/FILAMIN RELATED CYTOSKELETAL PROTEIN"/>
    <property type="match status" value="1"/>
</dbReference>
<evidence type="ECO:0000259" key="14">
    <source>
        <dbReference type="PROSITE" id="PS50222"/>
    </source>
</evidence>
<dbReference type="SMART" id="SM00150">
    <property type="entry name" value="SPEC"/>
    <property type="match status" value="19"/>
</dbReference>
<dbReference type="InterPro" id="IPR001452">
    <property type="entry name" value="SH3_domain"/>
</dbReference>
<feature type="coiled-coil region" evidence="12">
    <location>
        <begin position="535"/>
        <end position="569"/>
    </location>
</feature>
<dbReference type="InterPro" id="IPR011992">
    <property type="entry name" value="EF-hand-dom_pair"/>
</dbReference>
<feature type="coiled-coil region" evidence="12">
    <location>
        <begin position="329"/>
        <end position="363"/>
    </location>
</feature>
<dbReference type="InterPro" id="IPR036028">
    <property type="entry name" value="SH3-like_dom_sf"/>
</dbReference>
<feature type="non-terminal residue" evidence="15">
    <location>
        <position position="2371"/>
    </location>
</feature>
<keyword evidence="5" id="KW-0963">Cytoplasm</keyword>
<keyword evidence="3 11" id="KW-0728">SH3 domain</keyword>
<evidence type="ECO:0000259" key="13">
    <source>
        <dbReference type="PROSITE" id="PS50002"/>
    </source>
</evidence>
<accession>A0AA36G4X5</accession>
<evidence type="ECO:0000313" key="16">
    <source>
        <dbReference type="Proteomes" id="UP001177023"/>
    </source>
</evidence>
<dbReference type="GO" id="GO:0005509">
    <property type="term" value="F:calcium ion binding"/>
    <property type="evidence" value="ECO:0007669"/>
    <property type="project" value="InterPro"/>
</dbReference>
<evidence type="ECO:0000256" key="12">
    <source>
        <dbReference type="SAM" id="Coils"/>
    </source>
</evidence>
<dbReference type="Pfam" id="PF08726">
    <property type="entry name" value="EFhand_Ca_insen"/>
    <property type="match status" value="1"/>
</dbReference>
<evidence type="ECO:0000256" key="9">
    <source>
        <dbReference type="ARBA" id="ARBA00022837"/>
    </source>
</evidence>
<dbReference type="InterPro" id="IPR014837">
    <property type="entry name" value="EF-hand_Ca_insen"/>
</dbReference>
<evidence type="ECO:0000256" key="3">
    <source>
        <dbReference type="ARBA" id="ARBA00022443"/>
    </source>
</evidence>
<keyword evidence="8" id="KW-0677">Repeat</keyword>
<dbReference type="GO" id="GO:0051693">
    <property type="term" value="P:actin filament capping"/>
    <property type="evidence" value="ECO:0007669"/>
    <property type="project" value="UniProtKB-KW"/>
</dbReference>
<organism evidence="15 16">
    <name type="scientific">Mesorhabditis spiculigera</name>
    <dbReference type="NCBI Taxonomy" id="96644"/>
    <lineage>
        <taxon>Eukaryota</taxon>
        <taxon>Metazoa</taxon>
        <taxon>Ecdysozoa</taxon>
        <taxon>Nematoda</taxon>
        <taxon>Chromadorea</taxon>
        <taxon>Rhabditida</taxon>
        <taxon>Rhabditina</taxon>
        <taxon>Rhabditomorpha</taxon>
        <taxon>Rhabditoidea</taxon>
        <taxon>Rhabditidae</taxon>
        <taxon>Mesorhabditinae</taxon>
        <taxon>Mesorhabditis</taxon>
    </lineage>
</organism>
<dbReference type="SUPFAM" id="SSF46966">
    <property type="entry name" value="Spectrin repeat"/>
    <property type="match status" value="18"/>
</dbReference>
<dbReference type="InterPro" id="IPR002048">
    <property type="entry name" value="EF_hand_dom"/>
</dbReference>
<evidence type="ECO:0000256" key="4">
    <source>
        <dbReference type="ARBA" id="ARBA00022467"/>
    </source>
</evidence>
<feature type="domain" description="EF-hand" evidence="14">
    <location>
        <begin position="2222"/>
        <end position="2257"/>
    </location>
</feature>
<dbReference type="Gene3D" id="1.20.58.60">
    <property type="match status" value="14"/>
</dbReference>
<keyword evidence="6" id="KW-0597">Phosphoprotein</keyword>
<comment type="caution">
    <text evidence="15">The sequence shown here is derived from an EMBL/GenBank/DDBJ whole genome shotgun (WGS) entry which is preliminary data.</text>
</comment>
<dbReference type="InterPro" id="IPR002017">
    <property type="entry name" value="Spectrin_repeat"/>
</dbReference>
<proteinExistence type="inferred from homology"/>
<dbReference type="Gene3D" id="2.30.30.40">
    <property type="entry name" value="SH3 Domains"/>
    <property type="match status" value="1"/>
</dbReference>
<dbReference type="Gene3D" id="1.10.238.10">
    <property type="entry name" value="EF-hand"/>
    <property type="match status" value="2"/>
</dbReference>
<sequence>MSTEDTVSLIEDVLPRTDETPEGIQARRDEILSNYDQFKELAAQKKEKLGEAKELQLFKVNADELEEWLLDAIARMENSDSTSLTNTQVKLRRHKTCVAEMEVTGKRLTMLRENAVAMIRYGHFGKEFIEKRLDELMAMWAKLQGLASERTVLLEKALTSLEFTQRCDRLLAWLEEKDALLKNDFEAPKEGDVAGLQPRFESLFKDIQSKVNNVNEIALEASSLLEKGVMDEVDVMAKRDLVTEKWHEVLARANECNDALFGKEKTARVIETMTEMRLNITDYYKKLKAVGPAASSDGLEQQICALDLLMNEISAMRTRLAPLKPEAVSVGKQKEVEKLFKEVQKLEEALVKKREALAAEKKRITFFGDYTDIVAKADDILAALNDTEMPADVDNVKEAQEQLQDLEGEIAAQIDVIANTIRQAEELKTSKDVDEKVQDLSKLRDKLSGAAEKRKEFLGQSLQLREWQWETEQLRASLSRMTDMIKRLTPVEPAAAETAKKQFDDLHRKVSPLRDVYNMLIARSKDLQGVGEDAGDVMAKELEQVESTLEALEQLCASLKKEIQDATELAEFETDLRPIRHWIDENARKRSEVKVSLHKKNIRLEERGHDNFLNELKAHKEQLNAMRPKAEQLSKNGAETAIRDFEEVADRWNELNSEASARTEFFEKAAAIILLDRKVEELAGWLDRHESTISGFFDGTSGRDLDIPTIKAKLKSLAGLQKSFEDQRKTIEELENQLLETGDEKSMARLAKCKGNFDEMAGRLEAVQSKLDACKKDLDLLAKVQEELIWTREKLKISITMDSDEVMKLRNAYKQVKMLTAEINDHAAVVETLVDQVEEMQKKATSFPQLNTATSTLADLFDELATNTEIRLHHLGNLIAKHEYWDDVDQAQNWIKEMTGLLFDRHDYNDDEGAERAFRQHEAFCSDLLAYNNTIFELRTAAENLAETCPTATPRVMCVEKFLARNERELSIQKGDDAQLLDDSNGDWWKIHLHGLIGFVPGKFVRKIEIHDDKAILPLQEHIEKEYQKILQKAETKRRQIESVRKGYHLNRDVIELTNWVTEKYNQLRSRSEATDPDDDPMIDLNEQWPIKEAELRALYTRAHEFSAEEVSRSTFSKNLDQLSEQWKQLVDAVAGRKQGQAARLAFAAWVHEAAEFEGRIGDKEFLLSDEPEGANDNRINKIARDFETAQGDMNQLEQLVDQIVRKGESLRREFPEISQTTYEKQRAICDRWNTLVTKMEQRKTELARILPLQHFRAANQDVLKWIDAETPIISSTGLADDVEGIQALIDQHAESWNEIKTHEAIFAKSLQNSSIAGTPEMKDIVHQTVDAFKQMHERWQQRQDLLEEALNCKKFLRDCKQFDAWLTTNESAVRLDVSGENFAVLLTRQDELQQAIEKKTPDYARLEERAQLIIAHELPDKEEAEKRFEAISSRWEQLKADLIDARNRIGDERTVQDFTRQADAAESWMREKVMIMEEYEYLSTEEKTQRMQRHDALGEELKMMQDRITKVIAAGQDALNSSRRSMDQTDFVTERVHNVEKQWRRLEHQYGDLSKKMEKENRRQAFEKLASEVEAWLGKVENAAASRDFGNDIGELERLQRENELLNAELNVYADKVIDLSELLEEMPKECPDESIDLDQVVADASRARASAIVENFDKVRKQAENRAELLEKALDAHLIAKKIDDLVSWVSETRILAQSADYGRDSRDFQNLVRKHRRLMDEMVSHQQQLKHIWEQCEGVKPEIRTAVRLDAKMEDLDAAMQTFEVALQQRELALVDYENYYKLATQIDEGVYWLVECAELLAHNVEARSSAAVESALKKHIEFEAEIEAHSEHYKQLIEAVDTSSDGVCLPQLREKISRLQQCYDKVNDLCLRRRAELEEAEHLVHFQWRCDVIEGWIAEQSKLVHPDEQVDSLESAKRLGLRHSLFVAKLKSFEKDQIQKFEKMLPQGDNSEGPRRHWEMIMKKWKALKHEADMVSMHMDEMEGIFSHLEDLWLEFARRASAFNSWFESVEEDLTEPLPFCNSMDALNVLKVKHGDLIESLEVYEKEYQALVQLDADARKTMSAVNPFTWFDVQSIELCWNQVLSFIATRTSELDAEHERQVTNDKQRMEFAKAANEVADWMAGIREKAFKLEGTLEEQMDKLRQIVIDIVESRPVLARVDSMGAALERKMLITNPYTNHSRMGLAHAWENLEQLVSRLRQSVDEQIRAKKEGSISEETLKEYANVFLMFDKDMTGYVSGDDALKCLSVLGMDVGEVDGNRLTQGQRQLVQQLDPYNEGRVSFQNFLNWTIAQETPNVHKGDDVLAAFRALTRDGRAYVTRDEILSVLSPEEADYCLKLMPKYVDPKTGQTMSQAYDYRRFVETIIS</sequence>
<evidence type="ECO:0000256" key="1">
    <source>
        <dbReference type="ARBA" id="ARBA00004496"/>
    </source>
</evidence>
<dbReference type="SMART" id="SM00326">
    <property type="entry name" value="SH3"/>
    <property type="match status" value="1"/>
</dbReference>
<dbReference type="SMART" id="SM01184">
    <property type="entry name" value="efhand_Ca_insen"/>
    <property type="match status" value="1"/>
</dbReference>
<name>A0AA36G4X5_9BILA</name>
<evidence type="ECO:0000313" key="15">
    <source>
        <dbReference type="EMBL" id="CAJ0579272.1"/>
    </source>
</evidence>
<dbReference type="InterPro" id="IPR018159">
    <property type="entry name" value="Spectrin/alpha-actinin"/>
</dbReference>
<dbReference type="Pfam" id="PF00435">
    <property type="entry name" value="Spectrin"/>
    <property type="match status" value="12"/>
</dbReference>
<dbReference type="EMBL" id="CATQJA010002656">
    <property type="protein sequence ID" value="CAJ0579272.1"/>
    <property type="molecule type" value="Genomic_DNA"/>
</dbReference>
<reference evidence="15" key="1">
    <citation type="submission" date="2023-06" db="EMBL/GenBank/DDBJ databases">
        <authorList>
            <person name="Delattre M."/>
        </authorList>
    </citation>
    <scope>NUCLEOTIDE SEQUENCE</scope>
    <source>
        <strain evidence="15">AF72</strain>
    </source>
</reference>
<evidence type="ECO:0000256" key="5">
    <source>
        <dbReference type="ARBA" id="ARBA00022490"/>
    </source>
</evidence>
<evidence type="ECO:0000256" key="10">
    <source>
        <dbReference type="ARBA" id="ARBA00023203"/>
    </source>
</evidence>
<dbReference type="GO" id="GO:0005737">
    <property type="term" value="C:cytoplasm"/>
    <property type="evidence" value="ECO:0007669"/>
    <property type="project" value="UniProtKB-SubCell"/>
</dbReference>
<evidence type="ECO:0000256" key="6">
    <source>
        <dbReference type="ARBA" id="ARBA00022553"/>
    </source>
</evidence>
<dbReference type="CDD" id="cd00176">
    <property type="entry name" value="SPEC"/>
    <property type="match status" value="7"/>
</dbReference>
<dbReference type="PROSITE" id="PS50222">
    <property type="entry name" value="EF_HAND_2"/>
    <property type="match status" value="1"/>
</dbReference>
<dbReference type="PROSITE" id="PS50002">
    <property type="entry name" value="SH3"/>
    <property type="match status" value="1"/>
</dbReference>
<keyword evidence="7" id="KW-0479">Metal-binding</keyword>
<feature type="coiled-coil region" evidence="12">
    <location>
        <begin position="717"/>
        <end position="751"/>
    </location>
</feature>
<evidence type="ECO:0008006" key="17">
    <source>
        <dbReference type="Google" id="ProtNLM"/>
    </source>
</evidence>
<keyword evidence="10" id="KW-0009">Actin-binding</keyword>
<dbReference type="SUPFAM" id="SSF47473">
    <property type="entry name" value="EF-hand"/>
    <property type="match status" value="1"/>
</dbReference>